<proteinExistence type="predicted"/>
<dbReference type="GeneID" id="18764884"/>
<sequence>MQRPQKFDPEWIDFFTSPCPYFVKQLTTFPQFSRFPREIQHMIWERAIPDRRVVQFTAPDAIQRSLTTPTGSFVLRIRYINPSILLACSDSRAAGLKMYEQAFAPYVRRPIYFNFERDYLELDTRTIEYFAELSEDNIVELEQPPRVKNLAVATRRALRGEDLVFYCQFFSGLERLLVKEPDTPDTPNTPSIARPQLPHTFQTDQPSFRHNWENLRAPIMKRVPFVRPALEKWEPPLLILGTDSQWSKHAKGEAQPEAEWGGLDPSSPTPMEWEPTAFIPSLEYVPRSETVGPRGAVVEYVRERFDDSIAETEQEEHESIKSSLFYSPRRIIPRMRH</sequence>
<dbReference type="HOGENOM" id="CLU_824061_0_0_1"/>
<feature type="region of interest" description="Disordered" evidence="1">
    <location>
        <begin position="180"/>
        <end position="205"/>
    </location>
</feature>
<dbReference type="RefSeq" id="XP_007296838.1">
    <property type="nucleotide sequence ID" value="XM_007296776.1"/>
</dbReference>
<evidence type="ECO:0000313" key="3">
    <source>
        <dbReference type="EMBL" id="EKD12720.1"/>
    </source>
</evidence>
<protein>
    <recommendedName>
        <fullName evidence="2">2EXR domain-containing protein</fullName>
    </recommendedName>
</protein>
<dbReference type="PANTHER" id="PTHR35910">
    <property type="entry name" value="2EXR DOMAIN-CONTAINING PROTEIN"/>
    <property type="match status" value="1"/>
</dbReference>
<keyword evidence="4" id="KW-1185">Reference proteome</keyword>
<reference evidence="3 4" key="1">
    <citation type="journal article" date="2012" name="BMC Genomics">
        <title>Sequencing the genome of Marssonina brunnea reveals fungus-poplar co-evolution.</title>
        <authorList>
            <person name="Zhu S."/>
            <person name="Cao Y.-Z."/>
            <person name="Jiang C."/>
            <person name="Tan B.-Y."/>
            <person name="Wang Z."/>
            <person name="Feng S."/>
            <person name="Zhang L."/>
            <person name="Su X.-H."/>
            <person name="Brejova B."/>
            <person name="Vinar T."/>
            <person name="Xu M."/>
            <person name="Wang M.-X."/>
            <person name="Zhang S.-G."/>
            <person name="Huang M.-R."/>
            <person name="Wu R."/>
            <person name="Zhou Y."/>
        </authorList>
    </citation>
    <scope>NUCLEOTIDE SEQUENCE [LARGE SCALE GENOMIC DNA]</scope>
    <source>
        <strain evidence="3 4">MB_m1</strain>
    </source>
</reference>
<dbReference type="OrthoDB" id="3546385at2759"/>
<dbReference type="EMBL" id="JH921454">
    <property type="protein sequence ID" value="EKD12720.1"/>
    <property type="molecule type" value="Genomic_DNA"/>
</dbReference>
<name>K1W6T6_MARBU</name>
<evidence type="ECO:0000313" key="4">
    <source>
        <dbReference type="Proteomes" id="UP000006753"/>
    </source>
</evidence>
<dbReference type="PANTHER" id="PTHR35910:SF6">
    <property type="entry name" value="2EXR DOMAIN-CONTAINING PROTEIN"/>
    <property type="match status" value="1"/>
</dbReference>
<dbReference type="Pfam" id="PF20150">
    <property type="entry name" value="2EXR"/>
    <property type="match status" value="1"/>
</dbReference>
<dbReference type="Proteomes" id="UP000006753">
    <property type="component" value="Unassembled WGS sequence"/>
</dbReference>
<dbReference type="KEGG" id="mbe:MBM_08949"/>
<dbReference type="InterPro" id="IPR045518">
    <property type="entry name" value="2EXR"/>
</dbReference>
<feature type="domain" description="2EXR" evidence="2">
    <location>
        <begin position="29"/>
        <end position="120"/>
    </location>
</feature>
<dbReference type="AlphaFoldDB" id="K1W6T6"/>
<dbReference type="InParanoid" id="K1W6T6"/>
<accession>K1W6T6</accession>
<gene>
    <name evidence="3" type="ORF">MBM_08949</name>
</gene>
<organism evidence="3 4">
    <name type="scientific">Marssonina brunnea f. sp. multigermtubi (strain MB_m1)</name>
    <name type="common">Marssonina leaf spot fungus</name>
    <dbReference type="NCBI Taxonomy" id="1072389"/>
    <lineage>
        <taxon>Eukaryota</taxon>
        <taxon>Fungi</taxon>
        <taxon>Dikarya</taxon>
        <taxon>Ascomycota</taxon>
        <taxon>Pezizomycotina</taxon>
        <taxon>Leotiomycetes</taxon>
        <taxon>Helotiales</taxon>
        <taxon>Drepanopezizaceae</taxon>
        <taxon>Drepanopeziza</taxon>
    </lineage>
</organism>
<evidence type="ECO:0000256" key="1">
    <source>
        <dbReference type="SAM" id="MobiDB-lite"/>
    </source>
</evidence>
<evidence type="ECO:0000259" key="2">
    <source>
        <dbReference type="Pfam" id="PF20150"/>
    </source>
</evidence>